<keyword evidence="2" id="KW-1185">Reference proteome</keyword>
<gene>
    <name evidence="1" type="ORF">SAMN02745172_00039</name>
</gene>
<name>A0A1M7Z4M1_9HYPH</name>
<dbReference type="RefSeq" id="WP_139282357.1">
    <property type="nucleotide sequence ID" value="NZ_FRXO01000001.1"/>
</dbReference>
<evidence type="ECO:0008006" key="3">
    <source>
        <dbReference type="Google" id="ProtNLM"/>
    </source>
</evidence>
<sequence length="55" mass="6917">MFKPIASKITSALKRMREYDPELEYLNDAQDIYDLERRHMDIDRGRFRRRYPYYL</sequence>
<dbReference type="EMBL" id="FRXO01000001">
    <property type="protein sequence ID" value="SHO59720.1"/>
    <property type="molecule type" value="Genomic_DNA"/>
</dbReference>
<dbReference type="AlphaFoldDB" id="A0A1M7Z4M1"/>
<evidence type="ECO:0000313" key="2">
    <source>
        <dbReference type="Proteomes" id="UP000186406"/>
    </source>
</evidence>
<dbReference type="Proteomes" id="UP000186406">
    <property type="component" value="Unassembled WGS sequence"/>
</dbReference>
<organism evidence="1 2">
    <name type="scientific">Pseudoxanthobacter soli DSM 19599</name>
    <dbReference type="NCBI Taxonomy" id="1123029"/>
    <lineage>
        <taxon>Bacteria</taxon>
        <taxon>Pseudomonadati</taxon>
        <taxon>Pseudomonadota</taxon>
        <taxon>Alphaproteobacteria</taxon>
        <taxon>Hyphomicrobiales</taxon>
        <taxon>Segnochrobactraceae</taxon>
        <taxon>Pseudoxanthobacter</taxon>
    </lineage>
</organism>
<accession>A0A1M7Z4M1</accession>
<reference evidence="1 2" key="1">
    <citation type="submission" date="2016-12" db="EMBL/GenBank/DDBJ databases">
        <authorList>
            <person name="Song W.-J."/>
            <person name="Kurnit D.M."/>
        </authorList>
    </citation>
    <scope>NUCLEOTIDE SEQUENCE [LARGE SCALE GENOMIC DNA]</scope>
    <source>
        <strain evidence="1 2">DSM 19599</strain>
    </source>
</reference>
<evidence type="ECO:0000313" key="1">
    <source>
        <dbReference type="EMBL" id="SHO59720.1"/>
    </source>
</evidence>
<dbReference type="OrthoDB" id="8451584at2"/>
<proteinExistence type="predicted"/>
<protein>
    <recommendedName>
        <fullName evidence="3">DUF3563 domain-containing protein</fullName>
    </recommendedName>
</protein>